<reference evidence="8" key="2">
    <citation type="journal article" date="2019" name="Curr. Biol.">
        <title>Chromatin organization in early land plants reveals an ancestral association between H3K27me3, transposons, and constitutive heterochromatin.</title>
        <authorList>
            <person name="Montgomery S.A."/>
            <person name="Tanizawa Y."/>
            <person name="Galik B."/>
            <person name="Wang N."/>
            <person name="Ito T."/>
            <person name="Mochizuki T."/>
            <person name="Akimcheva S."/>
            <person name="Bowman J."/>
            <person name="Cognat V."/>
            <person name="Drouard L."/>
            <person name="Ekker H."/>
            <person name="Houng S."/>
            <person name="Kohchi T."/>
            <person name="Lin S."/>
            <person name="Liu L.D."/>
            <person name="Nakamura Y."/>
            <person name="Valeeva L.R."/>
            <person name="Shakirov E.V."/>
            <person name="Shippen D.E."/>
            <person name="Wei W."/>
            <person name="Yagura M."/>
            <person name="Yamaoka S."/>
            <person name="Yamato K.T."/>
            <person name="Liu C."/>
            <person name="Berger F."/>
        </authorList>
    </citation>
    <scope>NUCLEOTIDE SEQUENCE [LARGE SCALE GENOMIC DNA]</scope>
    <source>
        <strain evidence="8">Tak-1</strain>
    </source>
</reference>
<feature type="compositionally biased region" description="Polar residues" evidence="6">
    <location>
        <begin position="367"/>
        <end position="397"/>
    </location>
</feature>
<keyword evidence="10" id="KW-1185">Reference proteome</keyword>
<keyword evidence="4" id="KW-0862">Zinc</keyword>
<name>A0A176VFM5_MARPO</name>
<protein>
    <recommendedName>
        <fullName evidence="7">Arf-GAP domain-containing protein</fullName>
    </recommendedName>
</protein>
<feature type="domain" description="Arf-GAP" evidence="7">
    <location>
        <begin position="7"/>
        <end position="123"/>
    </location>
</feature>
<dbReference type="SUPFAM" id="SSF57863">
    <property type="entry name" value="ArfGap/RecO-like zinc finger"/>
    <property type="match status" value="1"/>
</dbReference>
<proteinExistence type="predicted"/>
<evidence type="ECO:0000259" key="7">
    <source>
        <dbReference type="PROSITE" id="PS50115"/>
    </source>
</evidence>
<accession>A0A176VFM5</accession>
<organism evidence="9 10">
    <name type="scientific">Marchantia polymorpha subsp. ruderalis</name>
    <dbReference type="NCBI Taxonomy" id="1480154"/>
    <lineage>
        <taxon>Eukaryota</taxon>
        <taxon>Viridiplantae</taxon>
        <taxon>Streptophyta</taxon>
        <taxon>Embryophyta</taxon>
        <taxon>Marchantiophyta</taxon>
        <taxon>Marchantiopsida</taxon>
        <taxon>Marchantiidae</taxon>
        <taxon>Marchantiales</taxon>
        <taxon>Marchantiaceae</taxon>
        <taxon>Marchantia</taxon>
    </lineage>
</organism>
<feature type="region of interest" description="Disordered" evidence="6">
    <location>
        <begin position="359"/>
        <end position="522"/>
    </location>
</feature>
<dbReference type="CDD" id="cd08830">
    <property type="entry name" value="ArfGap_ArfGap1"/>
    <property type="match status" value="1"/>
</dbReference>
<evidence type="ECO:0000313" key="11">
    <source>
        <dbReference type="Proteomes" id="UP001162541"/>
    </source>
</evidence>
<dbReference type="GO" id="GO:0005096">
    <property type="term" value="F:GTPase activator activity"/>
    <property type="evidence" value="ECO:0007669"/>
    <property type="project" value="UniProtKB-KW"/>
</dbReference>
<gene>
    <name evidence="9" type="ORF">AXG93_411s1150</name>
    <name evidence="8" type="ORF">Mp_7g02700</name>
</gene>
<dbReference type="InterPro" id="IPR044519">
    <property type="entry name" value="ARF_GAP_AGD6/7"/>
</dbReference>
<evidence type="ECO:0000256" key="6">
    <source>
        <dbReference type="SAM" id="MobiDB-lite"/>
    </source>
</evidence>
<evidence type="ECO:0000256" key="1">
    <source>
        <dbReference type="ARBA" id="ARBA00022468"/>
    </source>
</evidence>
<dbReference type="FunFam" id="1.10.220.150:FF:000014">
    <property type="entry name" value="ADP-ribosylation factor GTPase-activating protein"/>
    <property type="match status" value="1"/>
</dbReference>
<reference evidence="9 10" key="1">
    <citation type="submission" date="2016-03" db="EMBL/GenBank/DDBJ databases">
        <title>Mechanisms controlling the formation of the plant cell surface in tip-growing cells are functionally conserved among land plants.</title>
        <authorList>
            <person name="Honkanen S."/>
            <person name="Jones V.A."/>
            <person name="Morieri G."/>
            <person name="Champion C."/>
            <person name="Hetherington A.J."/>
            <person name="Kelly S."/>
            <person name="Saint-Marcoux D."/>
            <person name="Proust H."/>
            <person name="Prescott H."/>
            <person name="Dolan L."/>
        </authorList>
    </citation>
    <scope>NUCLEOTIDE SEQUENCE [LARGE SCALE GENOMIC DNA]</scope>
    <source>
        <strain evidence="10">cv. Tak-1 and cv. Tak-2</strain>
        <tissue evidence="9">Whole gametophyte</tissue>
    </source>
</reference>
<dbReference type="SMART" id="SM00105">
    <property type="entry name" value="ArfGap"/>
    <property type="match status" value="1"/>
</dbReference>
<feature type="region of interest" description="Disordered" evidence="6">
    <location>
        <begin position="232"/>
        <end position="271"/>
    </location>
</feature>
<dbReference type="PRINTS" id="PR00405">
    <property type="entry name" value="REVINTRACTNG"/>
</dbReference>
<evidence type="ECO:0000256" key="2">
    <source>
        <dbReference type="ARBA" id="ARBA00022723"/>
    </source>
</evidence>
<evidence type="ECO:0000313" key="8">
    <source>
        <dbReference type="EMBL" id="BBN16002.1"/>
    </source>
</evidence>
<evidence type="ECO:0000313" key="10">
    <source>
        <dbReference type="Proteomes" id="UP000077202"/>
    </source>
</evidence>
<feature type="region of interest" description="Disordered" evidence="6">
    <location>
        <begin position="121"/>
        <end position="211"/>
    </location>
</feature>
<feature type="compositionally biased region" description="Polar residues" evidence="6">
    <location>
        <begin position="422"/>
        <end position="453"/>
    </location>
</feature>
<keyword evidence="1" id="KW-0343">GTPase activation</keyword>
<evidence type="ECO:0000256" key="5">
    <source>
        <dbReference type="PROSITE-ProRule" id="PRU00288"/>
    </source>
</evidence>
<dbReference type="Gene3D" id="1.10.220.150">
    <property type="entry name" value="Arf GTPase activating protein"/>
    <property type="match status" value="1"/>
</dbReference>
<sequence length="522" mass="55567">MASAAAGARLRELQSRPDAKTCVDCSQKNPQWASVSYGIFMCLECSGKHRGLGVHISFVRSVTMDSWSDIQLKKMEAGGNAALNSFLAQYGIAKETDIVAKYNTKAAGIYREKIQATAEGRPWRAPPVVKEDFNRPPTSGGGSGGRSSGQRREGFGSEGYGNQGKSTGGWDDWGVDADSESSDAVRRNHSADSLMSGGGRQPPRSHSSGDIYTRSQLENSAANKDAFFARKQAENSSRPEGLPPSQGGKYVGFGSGGSMPPPASRPPAMGGDVLKDTVSVVSQGLSRLSVVAASAAQNAASVMQAGTKDLQAKVREGGYDQKVNETVSVVAAKTTEVGQKAWGLMRGVMAMASQTVEQYTKEGGRSGSSFSPYDQNGLLSDSNDGPYQSINSGSTWHDNWETEKNVSSKGRESWDDWDDSNEGQGKIQNGGRSANTTGSSAFETSQPTRNNVNATTSATQSSKAQSGGDNWSGWDDHDPKDDVDETFFSVSNSTTNNKAQKKADGWNDWNDGDALWTEGGFK</sequence>
<keyword evidence="3 5" id="KW-0863">Zinc-finger</keyword>
<dbReference type="PANTHER" id="PTHR47021:SF4">
    <property type="entry name" value="ADP-RIBOSYLATION FACTOR GTPASE-ACTIVATING PROTEIN AGD6-RELATED"/>
    <property type="match status" value="1"/>
</dbReference>
<dbReference type="PANTHER" id="PTHR47021">
    <property type="entry name" value="ADP-RIBOSYLATION FACTOR GTPASE-ACTIVATING PROTEIN AGD6-RELATED"/>
    <property type="match status" value="1"/>
</dbReference>
<feature type="compositionally biased region" description="Polar residues" evidence="6">
    <location>
        <begin position="488"/>
        <end position="498"/>
    </location>
</feature>
<dbReference type="Pfam" id="PF01412">
    <property type="entry name" value="ArfGap"/>
    <property type="match status" value="1"/>
</dbReference>
<evidence type="ECO:0000256" key="3">
    <source>
        <dbReference type="ARBA" id="ARBA00022771"/>
    </source>
</evidence>
<dbReference type="GO" id="GO:0016192">
    <property type="term" value="P:vesicle-mediated transport"/>
    <property type="evidence" value="ECO:0007669"/>
    <property type="project" value="InterPro"/>
</dbReference>
<dbReference type="Proteomes" id="UP000077202">
    <property type="component" value="Unassembled WGS sequence"/>
</dbReference>
<dbReference type="PROSITE" id="PS50115">
    <property type="entry name" value="ARFGAP"/>
    <property type="match status" value="1"/>
</dbReference>
<evidence type="ECO:0000256" key="4">
    <source>
        <dbReference type="ARBA" id="ARBA00022833"/>
    </source>
</evidence>
<dbReference type="GO" id="GO:0008270">
    <property type="term" value="F:zinc ion binding"/>
    <property type="evidence" value="ECO:0007669"/>
    <property type="project" value="UniProtKB-KW"/>
</dbReference>
<dbReference type="EMBL" id="AP019872">
    <property type="protein sequence ID" value="BBN16002.1"/>
    <property type="molecule type" value="Genomic_DNA"/>
</dbReference>
<feature type="compositionally biased region" description="Low complexity" evidence="6">
    <location>
        <begin position="454"/>
        <end position="466"/>
    </location>
</feature>
<feature type="compositionally biased region" description="Basic and acidic residues" evidence="6">
    <location>
        <begin position="398"/>
        <end position="414"/>
    </location>
</feature>
<dbReference type="EMBL" id="LVLJ01003789">
    <property type="protein sequence ID" value="OAE19709.1"/>
    <property type="molecule type" value="Genomic_DNA"/>
</dbReference>
<evidence type="ECO:0000313" key="9">
    <source>
        <dbReference type="EMBL" id="OAE19709.1"/>
    </source>
</evidence>
<dbReference type="Proteomes" id="UP001162541">
    <property type="component" value="Chromosome 7"/>
</dbReference>
<keyword evidence="2" id="KW-0479">Metal-binding</keyword>
<dbReference type="InterPro" id="IPR038508">
    <property type="entry name" value="ArfGAP_dom_sf"/>
</dbReference>
<dbReference type="InterPro" id="IPR037278">
    <property type="entry name" value="ARFGAP/RecO"/>
</dbReference>
<dbReference type="AlphaFoldDB" id="A0A176VFM5"/>
<dbReference type="InterPro" id="IPR001164">
    <property type="entry name" value="ArfGAP_dom"/>
</dbReference>
<reference evidence="11" key="3">
    <citation type="journal article" date="2020" name="Curr. Biol.">
        <title>Chromatin organization in early land plants reveals an ancestral association between H3K27me3, transposons, and constitutive heterochromatin.</title>
        <authorList>
            <person name="Montgomery S.A."/>
            <person name="Tanizawa Y."/>
            <person name="Galik B."/>
            <person name="Wang N."/>
            <person name="Ito T."/>
            <person name="Mochizuki T."/>
            <person name="Akimcheva S."/>
            <person name="Bowman J.L."/>
            <person name="Cognat V."/>
            <person name="Marechal-Drouard L."/>
            <person name="Ekker H."/>
            <person name="Hong S.F."/>
            <person name="Kohchi T."/>
            <person name="Lin S.S."/>
            <person name="Liu L.D."/>
            <person name="Nakamura Y."/>
            <person name="Valeeva L.R."/>
            <person name="Shakirov E.V."/>
            <person name="Shippen D.E."/>
            <person name="Wei W.L."/>
            <person name="Yagura M."/>
            <person name="Yamaoka S."/>
            <person name="Yamato K.T."/>
            <person name="Liu C."/>
            <person name="Berger F."/>
        </authorList>
    </citation>
    <scope>NUCLEOTIDE SEQUENCE [LARGE SCALE GENOMIC DNA]</scope>
    <source>
        <strain evidence="11">Tak-1</strain>
    </source>
</reference>